<comment type="caution">
    <text evidence="18">The sequence shown here is derived from an EMBL/GenBank/DDBJ whole genome shotgun (WGS) entry which is preliminary data.</text>
</comment>
<evidence type="ECO:0000256" key="1">
    <source>
        <dbReference type="ARBA" id="ARBA00001946"/>
    </source>
</evidence>
<keyword evidence="7" id="KW-0479">Metal-binding</keyword>
<evidence type="ECO:0000256" key="9">
    <source>
        <dbReference type="ARBA" id="ARBA00022801"/>
    </source>
</evidence>
<dbReference type="SUPFAM" id="SSF52540">
    <property type="entry name" value="P-loop containing nucleoside triphosphate hydrolases"/>
    <property type="match status" value="1"/>
</dbReference>
<evidence type="ECO:0000256" key="12">
    <source>
        <dbReference type="ARBA" id="ARBA00022927"/>
    </source>
</evidence>
<evidence type="ECO:0000256" key="5">
    <source>
        <dbReference type="ARBA" id="ARBA00022640"/>
    </source>
</evidence>
<comment type="subcellular location">
    <subcellularLocation>
        <location evidence="2">Membrane</location>
        <topology evidence="2">Single-pass membrane protein</topology>
    </subcellularLocation>
    <subcellularLocation>
        <location evidence="16">Plastid</location>
        <location evidence="16">Chloroplast outer membrane</location>
    </subcellularLocation>
</comment>
<feature type="domain" description="AIG1-type G" evidence="17">
    <location>
        <begin position="18"/>
        <end position="240"/>
    </location>
</feature>
<evidence type="ECO:0000256" key="6">
    <source>
        <dbReference type="ARBA" id="ARBA00022692"/>
    </source>
</evidence>
<organism evidence="18 19">
    <name type="scientific">Bifiguratus adelaidae</name>
    <dbReference type="NCBI Taxonomy" id="1938954"/>
    <lineage>
        <taxon>Eukaryota</taxon>
        <taxon>Fungi</taxon>
        <taxon>Fungi incertae sedis</taxon>
        <taxon>Mucoromycota</taxon>
        <taxon>Mucoromycotina</taxon>
        <taxon>Endogonomycetes</taxon>
        <taxon>Endogonales</taxon>
        <taxon>Endogonales incertae sedis</taxon>
        <taxon>Bifiguratus</taxon>
    </lineage>
</organism>
<evidence type="ECO:0000256" key="7">
    <source>
        <dbReference type="ARBA" id="ARBA00022723"/>
    </source>
</evidence>
<gene>
    <name evidence="18" type="ORF">BZG36_01258</name>
</gene>
<dbReference type="AlphaFoldDB" id="A0A261Y5X2"/>
<protein>
    <recommendedName>
        <fullName evidence="17">AIG1-type G domain-containing protein</fullName>
    </recommendedName>
</protein>
<keyword evidence="6" id="KW-0812">Transmembrane</keyword>
<dbReference type="Gene3D" id="3.40.50.300">
    <property type="entry name" value="P-loop containing nucleotide triphosphate hydrolases"/>
    <property type="match status" value="1"/>
</dbReference>
<keyword evidence="12" id="KW-0653">Protein transport</keyword>
<evidence type="ECO:0000256" key="8">
    <source>
        <dbReference type="ARBA" id="ARBA00022741"/>
    </source>
</evidence>
<keyword evidence="5" id="KW-0934">Plastid</keyword>
<dbReference type="PROSITE" id="PS51720">
    <property type="entry name" value="G_AIG1"/>
    <property type="match status" value="1"/>
</dbReference>
<keyword evidence="10" id="KW-1002">Plastid outer membrane</keyword>
<evidence type="ECO:0000256" key="13">
    <source>
        <dbReference type="ARBA" id="ARBA00022989"/>
    </source>
</evidence>
<dbReference type="PANTHER" id="PTHR10903">
    <property type="entry name" value="GTPASE, IMAP FAMILY MEMBER-RELATED"/>
    <property type="match status" value="1"/>
</dbReference>
<evidence type="ECO:0000256" key="10">
    <source>
        <dbReference type="ARBA" id="ARBA00022805"/>
    </source>
</evidence>
<evidence type="ECO:0000313" key="19">
    <source>
        <dbReference type="Proteomes" id="UP000242875"/>
    </source>
</evidence>
<dbReference type="GO" id="GO:0005525">
    <property type="term" value="F:GTP binding"/>
    <property type="evidence" value="ECO:0007669"/>
    <property type="project" value="UniProtKB-KW"/>
</dbReference>
<name>A0A261Y5X2_9FUNG</name>
<accession>A0A261Y5X2</accession>
<proteinExistence type="predicted"/>
<evidence type="ECO:0000256" key="15">
    <source>
        <dbReference type="ARBA" id="ARBA00023136"/>
    </source>
</evidence>
<keyword evidence="14" id="KW-0342">GTP-binding</keyword>
<dbReference type="OrthoDB" id="8954335at2759"/>
<evidence type="ECO:0000256" key="14">
    <source>
        <dbReference type="ARBA" id="ARBA00023134"/>
    </source>
</evidence>
<keyword evidence="3" id="KW-0813">Transport</keyword>
<dbReference type="Pfam" id="PF04548">
    <property type="entry name" value="AIG1"/>
    <property type="match status" value="1"/>
</dbReference>
<evidence type="ECO:0000256" key="11">
    <source>
        <dbReference type="ARBA" id="ARBA00022842"/>
    </source>
</evidence>
<dbReference type="InterPro" id="IPR027417">
    <property type="entry name" value="P-loop_NTPase"/>
</dbReference>
<dbReference type="Proteomes" id="UP000242875">
    <property type="component" value="Unassembled WGS sequence"/>
</dbReference>
<evidence type="ECO:0000259" key="17">
    <source>
        <dbReference type="PROSITE" id="PS51720"/>
    </source>
</evidence>
<evidence type="ECO:0000256" key="4">
    <source>
        <dbReference type="ARBA" id="ARBA00022528"/>
    </source>
</evidence>
<keyword evidence="19" id="KW-1185">Reference proteome</keyword>
<sequence length="273" mass="30601">MPKYNHAVYNPPLRTRDGENLVIAVLGAMGMGKSSLLNAILQECMFATGKSPEPVTKTIAHLTKAWRLPPVGRNVHIIDTPGMCDANLRDRDNADNIAQFFTSLSHGVSAFLIVIHVRETKLDSYTQNMLRLFEELLGPPFWKYAVFVFTHVDEHLVPQLNVDIEELLDPEDGFAAVLRQLDGFNIPPQAELPLVFVSNINTRNNDYAAECFGYLYDTVAARERKNGGRKFTCTFFQNVLSYQGLERRNFIIRSVKKAANVVIPAIANSCAVM</sequence>
<keyword evidence="9" id="KW-0378">Hydrolase</keyword>
<dbReference type="PANTHER" id="PTHR10903:SF135">
    <property type="entry name" value="TRANSLOCASE OF CHLOROPLAST 120, CHLOROPLASTIC-RELATED"/>
    <property type="match status" value="1"/>
</dbReference>
<keyword evidence="8" id="KW-0547">Nucleotide-binding</keyword>
<evidence type="ECO:0000256" key="2">
    <source>
        <dbReference type="ARBA" id="ARBA00004167"/>
    </source>
</evidence>
<evidence type="ECO:0000256" key="16">
    <source>
        <dbReference type="ARBA" id="ARBA00024013"/>
    </source>
</evidence>
<dbReference type="InterPro" id="IPR045058">
    <property type="entry name" value="GIMA/IAN/Toc"/>
</dbReference>
<keyword evidence="11" id="KW-0460">Magnesium</keyword>
<dbReference type="GO" id="GO:0016020">
    <property type="term" value="C:membrane"/>
    <property type="evidence" value="ECO:0007669"/>
    <property type="project" value="UniProtKB-SubCell"/>
</dbReference>
<comment type="cofactor">
    <cofactor evidence="1">
        <name>Mg(2+)</name>
        <dbReference type="ChEBI" id="CHEBI:18420"/>
    </cofactor>
</comment>
<dbReference type="GO" id="GO:0046872">
    <property type="term" value="F:metal ion binding"/>
    <property type="evidence" value="ECO:0007669"/>
    <property type="project" value="UniProtKB-KW"/>
</dbReference>
<evidence type="ECO:0000256" key="3">
    <source>
        <dbReference type="ARBA" id="ARBA00022448"/>
    </source>
</evidence>
<dbReference type="GO" id="GO:0015031">
    <property type="term" value="P:protein transport"/>
    <property type="evidence" value="ECO:0007669"/>
    <property type="project" value="UniProtKB-KW"/>
</dbReference>
<keyword evidence="15" id="KW-0472">Membrane</keyword>
<reference evidence="18 19" key="1">
    <citation type="journal article" date="2017" name="Mycologia">
        <title>Bifiguratus adelaidae, gen. et sp. nov., a new member of Mucoromycotina in endophytic and soil-dwelling habitats.</title>
        <authorList>
            <person name="Torres-Cruz T.J."/>
            <person name="Billingsley Tobias T.L."/>
            <person name="Almatruk M."/>
            <person name="Hesse C."/>
            <person name="Kuske C.R."/>
            <person name="Desiro A."/>
            <person name="Benucci G.M."/>
            <person name="Bonito G."/>
            <person name="Stajich J.E."/>
            <person name="Dunlap C."/>
            <person name="Arnold A.E."/>
            <person name="Porras-Alfaro A."/>
        </authorList>
    </citation>
    <scope>NUCLEOTIDE SEQUENCE [LARGE SCALE GENOMIC DNA]</scope>
    <source>
        <strain evidence="18 19">AZ0501</strain>
    </source>
</reference>
<keyword evidence="4" id="KW-0150">Chloroplast</keyword>
<dbReference type="EMBL" id="MVBO01000008">
    <property type="protein sequence ID" value="OZJ05991.1"/>
    <property type="molecule type" value="Genomic_DNA"/>
</dbReference>
<evidence type="ECO:0000313" key="18">
    <source>
        <dbReference type="EMBL" id="OZJ05991.1"/>
    </source>
</evidence>
<dbReference type="GO" id="GO:0016787">
    <property type="term" value="F:hydrolase activity"/>
    <property type="evidence" value="ECO:0007669"/>
    <property type="project" value="UniProtKB-KW"/>
</dbReference>
<dbReference type="InterPro" id="IPR006703">
    <property type="entry name" value="G_AIG1"/>
</dbReference>
<keyword evidence="13" id="KW-1133">Transmembrane helix</keyword>